<dbReference type="AlphaFoldDB" id="A0ABD0Q6F5"/>
<reference evidence="1 2" key="1">
    <citation type="submission" date="2024-05" db="EMBL/GenBank/DDBJ databases">
        <title>Genome sequencing and assembly of Indian major carp, Cirrhinus mrigala (Hamilton, 1822).</title>
        <authorList>
            <person name="Mohindra V."/>
            <person name="Chowdhury L.M."/>
            <person name="Lal K."/>
            <person name="Jena J.K."/>
        </authorList>
    </citation>
    <scope>NUCLEOTIDE SEQUENCE [LARGE SCALE GENOMIC DNA]</scope>
    <source>
        <strain evidence="1">CM1030</strain>
        <tissue evidence="1">Blood</tissue>
    </source>
</reference>
<gene>
    <name evidence="1" type="ORF">M9458_023777</name>
</gene>
<proteinExistence type="predicted"/>
<keyword evidence="2" id="KW-1185">Reference proteome</keyword>
<evidence type="ECO:0000313" key="1">
    <source>
        <dbReference type="EMBL" id="KAL0181371.1"/>
    </source>
</evidence>
<dbReference type="EMBL" id="JAMKFB020000011">
    <property type="protein sequence ID" value="KAL0181371.1"/>
    <property type="molecule type" value="Genomic_DNA"/>
</dbReference>
<name>A0ABD0Q6F5_CIRMR</name>
<dbReference type="Proteomes" id="UP001529510">
    <property type="component" value="Unassembled WGS sequence"/>
</dbReference>
<protein>
    <submittedName>
        <fullName evidence="1">Uncharacterized protein</fullName>
    </submittedName>
</protein>
<evidence type="ECO:0000313" key="2">
    <source>
        <dbReference type="Proteomes" id="UP001529510"/>
    </source>
</evidence>
<feature type="non-terminal residue" evidence="1">
    <location>
        <position position="118"/>
    </location>
</feature>
<sequence>LLMQPQELPDYRTAWEWLLTLQDKLRKMDIGMGMESASLGLLRCFFQAERESLDTLVLQPVKYNMTSSAAAYLTSSGLSCLETRADQLRSYLWEESSSITPRVYRLAAFLNPRGFLAA</sequence>
<comment type="caution">
    <text evidence="1">The sequence shown here is derived from an EMBL/GenBank/DDBJ whole genome shotgun (WGS) entry which is preliminary data.</text>
</comment>
<feature type="non-terminal residue" evidence="1">
    <location>
        <position position="1"/>
    </location>
</feature>
<organism evidence="1 2">
    <name type="scientific">Cirrhinus mrigala</name>
    <name type="common">Mrigala</name>
    <dbReference type="NCBI Taxonomy" id="683832"/>
    <lineage>
        <taxon>Eukaryota</taxon>
        <taxon>Metazoa</taxon>
        <taxon>Chordata</taxon>
        <taxon>Craniata</taxon>
        <taxon>Vertebrata</taxon>
        <taxon>Euteleostomi</taxon>
        <taxon>Actinopterygii</taxon>
        <taxon>Neopterygii</taxon>
        <taxon>Teleostei</taxon>
        <taxon>Ostariophysi</taxon>
        <taxon>Cypriniformes</taxon>
        <taxon>Cyprinidae</taxon>
        <taxon>Labeoninae</taxon>
        <taxon>Labeonini</taxon>
        <taxon>Cirrhinus</taxon>
    </lineage>
</organism>
<accession>A0ABD0Q6F5</accession>